<evidence type="ECO:0000256" key="2">
    <source>
        <dbReference type="SAM" id="SignalP"/>
    </source>
</evidence>
<evidence type="ECO:0008006" key="7">
    <source>
        <dbReference type="Google" id="ProtNLM"/>
    </source>
</evidence>
<dbReference type="RefSeq" id="WP_094602943.1">
    <property type="nucleotide sequence ID" value="NZ_CP155573.1"/>
</dbReference>
<reference evidence="5" key="1">
    <citation type="submission" date="2024-05" db="EMBL/GenBank/DDBJ databases">
        <title>Isolation and characterization of Sporomusa carbonis sp. nov., a carboxydotrophic hydrogenogen in the genus of Sporomusa isolated from a charcoal burning pile.</title>
        <authorList>
            <person name="Boeer T."/>
            <person name="Rosenbaum F."/>
            <person name="Eysell L."/>
            <person name="Mueller V."/>
            <person name="Daniel R."/>
            <person name="Poehlein A."/>
        </authorList>
    </citation>
    <scope>NUCLEOTIDE SEQUENCE [LARGE SCALE GENOMIC DNA]</scope>
    <source>
        <strain evidence="5">DSM 10669</strain>
    </source>
</reference>
<dbReference type="Pfam" id="PF06725">
    <property type="entry name" value="3D"/>
    <property type="match status" value="1"/>
</dbReference>
<dbReference type="InterPro" id="IPR002477">
    <property type="entry name" value="Peptidoglycan-bd-like"/>
</dbReference>
<keyword evidence="1 2" id="KW-0732">Signal</keyword>
<protein>
    <recommendedName>
        <fullName evidence="7">Cell wall-binding protein YocH</fullName>
    </recommendedName>
</protein>
<dbReference type="EMBL" id="CP155573">
    <property type="protein sequence ID" value="XFO66412.1"/>
    <property type="molecule type" value="Genomic_DNA"/>
</dbReference>
<dbReference type="InterPro" id="IPR059180">
    <property type="entry name" value="3D_YorM"/>
</dbReference>
<dbReference type="InterPro" id="IPR036366">
    <property type="entry name" value="PGBDSf"/>
</dbReference>
<dbReference type="CDD" id="cd14667">
    <property type="entry name" value="3D_containing_proteins"/>
    <property type="match status" value="1"/>
</dbReference>
<dbReference type="PANTHER" id="PTHR39160:SF4">
    <property type="entry name" value="RESUSCITATION-PROMOTING FACTOR RPFB"/>
    <property type="match status" value="1"/>
</dbReference>
<dbReference type="InterPro" id="IPR010611">
    <property type="entry name" value="3D_dom"/>
</dbReference>
<dbReference type="SUPFAM" id="SSF47090">
    <property type="entry name" value="PGBD-like"/>
    <property type="match status" value="1"/>
</dbReference>
<sequence>MKNIKRIVTSTIVMAVLAAAIWTPLAFAALGDQTLSIGMTGQDVIELQTKLNDWGDSNLTVDGVFGETTEQVVINFQQAKNLTADGVVGQDTLQSLYGGRMPEASRGTAPGRYKTVLDIKATAYAAGPHDNDQWGSLTYMGTQVRPGVIAVDPNVIPLGSRVYIEFADGNSMYGVAEDTGGAIKGNRIDIAMHSVDKAYDFGVQNVRVYVLN</sequence>
<dbReference type="Proteomes" id="UP000216752">
    <property type="component" value="Chromosome"/>
</dbReference>
<dbReference type="PANTHER" id="PTHR39160">
    <property type="entry name" value="CELL WALL-BINDING PROTEIN YOCH"/>
    <property type="match status" value="1"/>
</dbReference>
<evidence type="ECO:0000313" key="6">
    <source>
        <dbReference type="Proteomes" id="UP000216752"/>
    </source>
</evidence>
<feature type="chain" id="PRO_5045506933" description="Cell wall-binding protein YocH" evidence="2">
    <location>
        <begin position="29"/>
        <end position="212"/>
    </location>
</feature>
<dbReference type="Gene3D" id="2.40.40.10">
    <property type="entry name" value="RlpA-like domain"/>
    <property type="match status" value="1"/>
</dbReference>
<name>A0ABZ3IL52_9FIRM</name>
<evidence type="ECO:0000259" key="4">
    <source>
        <dbReference type="Pfam" id="PF06725"/>
    </source>
</evidence>
<feature type="domain" description="3D" evidence="4">
    <location>
        <begin position="148"/>
        <end position="212"/>
    </location>
</feature>
<dbReference type="Gene3D" id="1.10.101.10">
    <property type="entry name" value="PGBD-like superfamily/PGBD"/>
    <property type="match status" value="1"/>
</dbReference>
<dbReference type="InterPro" id="IPR051933">
    <property type="entry name" value="Resuscitation_pf_RpfB"/>
</dbReference>
<feature type="domain" description="Peptidoglycan binding-like" evidence="3">
    <location>
        <begin position="40"/>
        <end position="96"/>
    </location>
</feature>
<dbReference type="Pfam" id="PF01471">
    <property type="entry name" value="PG_binding_1"/>
    <property type="match status" value="1"/>
</dbReference>
<evidence type="ECO:0000313" key="5">
    <source>
        <dbReference type="EMBL" id="XFO66412.1"/>
    </source>
</evidence>
<dbReference type="InterPro" id="IPR036365">
    <property type="entry name" value="PGBD-like_sf"/>
</dbReference>
<dbReference type="SUPFAM" id="SSF50685">
    <property type="entry name" value="Barwin-like endoglucanases"/>
    <property type="match status" value="1"/>
</dbReference>
<dbReference type="InterPro" id="IPR036908">
    <property type="entry name" value="RlpA-like_sf"/>
</dbReference>
<feature type="signal peptide" evidence="2">
    <location>
        <begin position="1"/>
        <end position="28"/>
    </location>
</feature>
<evidence type="ECO:0000256" key="1">
    <source>
        <dbReference type="ARBA" id="ARBA00022729"/>
    </source>
</evidence>
<organism evidence="5 6">
    <name type="scientific">Sporomusa silvacetica DSM 10669</name>
    <dbReference type="NCBI Taxonomy" id="1123289"/>
    <lineage>
        <taxon>Bacteria</taxon>
        <taxon>Bacillati</taxon>
        <taxon>Bacillota</taxon>
        <taxon>Negativicutes</taxon>
        <taxon>Selenomonadales</taxon>
        <taxon>Sporomusaceae</taxon>
        <taxon>Sporomusa</taxon>
    </lineage>
</organism>
<accession>A0ABZ3IL52</accession>
<evidence type="ECO:0000259" key="3">
    <source>
        <dbReference type="Pfam" id="PF01471"/>
    </source>
</evidence>
<proteinExistence type="predicted"/>
<keyword evidence="6" id="KW-1185">Reference proteome</keyword>
<gene>
    <name evidence="5" type="ORF">SPSIL_025620</name>
</gene>